<feature type="domain" description="Haemolysin activator HlyB C-terminal" evidence="5">
    <location>
        <begin position="204"/>
        <end position="508"/>
    </location>
</feature>
<evidence type="ECO:0000313" key="7">
    <source>
        <dbReference type="EMBL" id="SHE61687.1"/>
    </source>
</evidence>
<dbReference type="PANTHER" id="PTHR34597">
    <property type="entry name" value="SLR1661 PROTEIN"/>
    <property type="match status" value="1"/>
</dbReference>
<dbReference type="OrthoDB" id="596066at2"/>
<evidence type="ECO:0000259" key="5">
    <source>
        <dbReference type="Pfam" id="PF03865"/>
    </source>
</evidence>
<dbReference type="PANTHER" id="PTHR34597:SF1">
    <property type="entry name" value="HEME_HEMOPEXIN TRANSPORTER PROTEIN HUXB"/>
    <property type="match status" value="1"/>
</dbReference>
<dbReference type="GO" id="GO:0046819">
    <property type="term" value="P:protein secretion by the type V secretion system"/>
    <property type="evidence" value="ECO:0007669"/>
    <property type="project" value="TreeGrafter"/>
</dbReference>
<keyword evidence="4" id="KW-0732">Signal</keyword>
<gene>
    <name evidence="7" type="ORF">SAMN02745190_00819</name>
</gene>
<proteinExistence type="predicted"/>
<accession>A0A1M4UYG8</accession>
<keyword evidence="3" id="KW-0998">Cell outer membrane</keyword>
<dbReference type="Proteomes" id="UP000184404">
    <property type="component" value="Unassembled WGS sequence"/>
</dbReference>
<dbReference type="AlphaFoldDB" id="A0A1M4UYG8"/>
<dbReference type="Pfam" id="PF03865">
    <property type="entry name" value="ShlB"/>
    <property type="match status" value="1"/>
</dbReference>
<dbReference type="STRING" id="1123243.SAMN02745190_00819"/>
<evidence type="ECO:0000256" key="3">
    <source>
        <dbReference type="ARBA" id="ARBA00023237"/>
    </source>
</evidence>
<reference evidence="7 8" key="1">
    <citation type="submission" date="2016-11" db="EMBL/GenBank/DDBJ databases">
        <authorList>
            <person name="Jaros S."/>
            <person name="Januszkiewicz K."/>
            <person name="Wedrychowicz H."/>
        </authorList>
    </citation>
    <scope>NUCLEOTIDE SEQUENCE [LARGE SCALE GENOMIC DNA]</scope>
    <source>
        <strain evidence="7 8">DSM 10502</strain>
    </source>
</reference>
<sequence>MKMKFYKSAARIMTMTLLAGAFASTTWAAPSLSQPGEDINEQLPKAAAEVENNVGSPNTSVPDVKFTLKNIKLDAAELRVDQAELAKILQGCINREMTLAEFNQEIDKVTAYCRQHGYPASAAYLPPQDSKDGSVVIKVIPGRYGKVNIDNRSRLKQDIVEGFIKNLKSGDIIRVDKLETALYGISDLSGTKAVAVLSPGMDFGTSDLTVRVEDGKTSNTVLYAENYGSRSSGRYRYGVQESLYNVGGRGDKLNLGGLISNSHMRNFYVNYEALVGRGGTTLGLGVSRMDYKIGGAFSNLAPKGKADTISLFGKAPIYHLVDRKLAFTYGFDYRNLKDEYRNFSTLNRKKHSTSVHAGVEGFQRFDGSVVNFNAQVTTGRMNLDSDTPGGKQLDDMAKTDGHFTKFNASVTGVQALGHKTDIMLKLSGQKASRALDSSEQFYLGGANGVRAYPQGEGSGDDGFQGTAELRYYTDVPGLVLSTYFDMGHTHLRREDVNYNLKGWGIGISYTKPNDWFARFDYARRIGGDDHMSNDAHSKGRMWFILGKIW</sequence>
<dbReference type="EMBL" id="FQUG01000003">
    <property type="protein sequence ID" value="SHE61687.1"/>
    <property type="molecule type" value="Genomic_DNA"/>
</dbReference>
<keyword evidence="8" id="KW-1185">Reference proteome</keyword>
<dbReference type="Pfam" id="PF08479">
    <property type="entry name" value="POTRA_2"/>
    <property type="match status" value="1"/>
</dbReference>
<dbReference type="Gene3D" id="3.10.20.310">
    <property type="entry name" value="membrane protein fhac"/>
    <property type="match status" value="1"/>
</dbReference>
<evidence type="ECO:0000313" key="8">
    <source>
        <dbReference type="Proteomes" id="UP000184404"/>
    </source>
</evidence>
<feature type="chain" id="PRO_5012635157" evidence="4">
    <location>
        <begin position="29"/>
        <end position="549"/>
    </location>
</feature>
<evidence type="ECO:0000259" key="6">
    <source>
        <dbReference type="Pfam" id="PF08479"/>
    </source>
</evidence>
<evidence type="ECO:0000256" key="2">
    <source>
        <dbReference type="ARBA" id="ARBA00022692"/>
    </source>
</evidence>
<dbReference type="Gene3D" id="2.40.160.50">
    <property type="entry name" value="membrane protein fhac: a member of the omp85/tpsb transporter family"/>
    <property type="match status" value="1"/>
</dbReference>
<evidence type="ECO:0000256" key="4">
    <source>
        <dbReference type="SAM" id="SignalP"/>
    </source>
</evidence>
<feature type="signal peptide" evidence="4">
    <location>
        <begin position="1"/>
        <end position="28"/>
    </location>
</feature>
<dbReference type="GO" id="GO:0098046">
    <property type="term" value="C:type V protein secretion system complex"/>
    <property type="evidence" value="ECO:0007669"/>
    <property type="project" value="TreeGrafter"/>
</dbReference>
<keyword evidence="1" id="KW-0472">Membrane</keyword>
<evidence type="ECO:0000256" key="1">
    <source>
        <dbReference type="ARBA" id="ARBA00022452"/>
    </source>
</evidence>
<protein>
    <submittedName>
        <fullName evidence="7">Hemolysin activation/secretion protein</fullName>
    </submittedName>
</protein>
<dbReference type="InterPro" id="IPR051544">
    <property type="entry name" value="TPS_OM_transporter"/>
</dbReference>
<keyword evidence="2" id="KW-0812">Transmembrane</keyword>
<keyword evidence="1" id="KW-1134">Transmembrane beta strand</keyword>
<organism evidence="7 8">
    <name type="scientific">Schwartzia succinivorans DSM 10502</name>
    <dbReference type="NCBI Taxonomy" id="1123243"/>
    <lineage>
        <taxon>Bacteria</taxon>
        <taxon>Bacillati</taxon>
        <taxon>Bacillota</taxon>
        <taxon>Negativicutes</taxon>
        <taxon>Selenomonadales</taxon>
        <taxon>Selenomonadaceae</taxon>
        <taxon>Schwartzia</taxon>
    </lineage>
</organism>
<feature type="domain" description="Polypeptide-transport-associated ShlB-type" evidence="6">
    <location>
        <begin position="66"/>
        <end position="142"/>
    </location>
</feature>
<dbReference type="GO" id="GO:0008320">
    <property type="term" value="F:protein transmembrane transporter activity"/>
    <property type="evidence" value="ECO:0007669"/>
    <property type="project" value="TreeGrafter"/>
</dbReference>
<dbReference type="InterPro" id="IPR013686">
    <property type="entry name" value="Polypept-transport_assoc_ShlB"/>
</dbReference>
<name>A0A1M4UYG8_9FIRM</name>
<dbReference type="InterPro" id="IPR005565">
    <property type="entry name" value="Hemolysn_activator_HlyB_C"/>
</dbReference>